<dbReference type="Proteomes" id="UP000007841">
    <property type="component" value="Chromosome"/>
</dbReference>
<reference evidence="1 2" key="1">
    <citation type="journal article" date="2012" name="J. Bacteriol.">
        <title>Complete genome sequence of Klebsiella pneumoniae subsp. pneumoniae HS11286, a multidrug-resistant strain isolated from human sputum.</title>
        <authorList>
            <person name="Liu P."/>
            <person name="Li P."/>
            <person name="Jiang X."/>
            <person name="Bi D."/>
            <person name="Xie Y."/>
            <person name="Tai C."/>
            <person name="Deng Z."/>
            <person name="Rajakumar K."/>
            <person name="Ou H.Y."/>
        </authorList>
    </citation>
    <scope>NUCLEOTIDE SEQUENCE [LARGE SCALE GENOMIC DNA]</scope>
    <source>
        <strain evidence="1 2">HS11286</strain>
    </source>
</reference>
<keyword evidence="2" id="KW-1185">Reference proteome</keyword>
<dbReference type="HOGENOM" id="CLU_3099862_0_0_6"/>
<dbReference type="RefSeq" id="YP_005224855.1">
    <property type="nucleotide sequence ID" value="NC_016845.1"/>
</dbReference>
<evidence type="ECO:0000313" key="2">
    <source>
        <dbReference type="Proteomes" id="UP000007841"/>
    </source>
</evidence>
<dbReference type="AlphaFoldDB" id="A0A0H3GIG6"/>
<dbReference type="RefSeq" id="WP_004152209.1">
    <property type="nucleotide sequence ID" value="NC_016845.1"/>
</dbReference>
<organism evidence="1 2">
    <name type="scientific">Klebsiella pneumoniae subsp. pneumoniae (strain HS11286)</name>
    <dbReference type="NCBI Taxonomy" id="1125630"/>
    <lineage>
        <taxon>Bacteria</taxon>
        <taxon>Pseudomonadati</taxon>
        <taxon>Pseudomonadota</taxon>
        <taxon>Gammaproteobacteria</taxon>
        <taxon>Enterobacterales</taxon>
        <taxon>Enterobacteriaceae</taxon>
        <taxon>Klebsiella/Raoultella group</taxon>
        <taxon>Klebsiella</taxon>
        <taxon>Klebsiella pneumoniae complex</taxon>
    </lineage>
</organism>
<gene>
    <name evidence="1" type="ordered locus">KPHS_05550</name>
</gene>
<proteinExistence type="predicted"/>
<name>A0A0H3GIG6_KLEPH</name>
<dbReference type="PATRIC" id="fig|1125630.4.peg.540"/>
<sequence length="51" mass="5642">MVPGIALPAQQLEQLLKTVARIAFCQFSQRVDLGFITPGIGLIKIHRPAQR</sequence>
<dbReference type="KEGG" id="kpm:KPHS_05550"/>
<dbReference type="GeneID" id="11845542"/>
<accession>A0A0H3GIG6</accession>
<evidence type="ECO:0000313" key="1">
    <source>
        <dbReference type="EMBL" id="AEW59253.1"/>
    </source>
</evidence>
<dbReference type="EMBL" id="CP003200">
    <property type="protein sequence ID" value="AEW59253.1"/>
    <property type="molecule type" value="Genomic_DNA"/>
</dbReference>
<protein>
    <submittedName>
        <fullName evidence="1">Uncharacterized protein</fullName>
    </submittedName>
</protein>